<evidence type="ECO:0000256" key="1">
    <source>
        <dbReference type="ARBA" id="ARBA00022679"/>
    </source>
</evidence>
<dbReference type="SUPFAM" id="SSF54637">
    <property type="entry name" value="Thioesterase/thiol ester dehydrase-isomerase"/>
    <property type="match status" value="1"/>
</dbReference>
<dbReference type="InterPro" id="IPR029069">
    <property type="entry name" value="HotDog_dom_sf"/>
</dbReference>
<organism evidence="5 7">
    <name type="scientific">Candidatus Chlorohelix allophototropha</name>
    <dbReference type="NCBI Taxonomy" id="3003348"/>
    <lineage>
        <taxon>Bacteria</taxon>
        <taxon>Bacillati</taxon>
        <taxon>Chloroflexota</taxon>
        <taxon>Chloroflexia</taxon>
        <taxon>Candidatus Chloroheliales</taxon>
        <taxon>Candidatus Chloroheliaceae</taxon>
        <taxon>Candidatus Chlorohelix</taxon>
    </lineage>
</organism>
<dbReference type="PANTHER" id="PTHR43356">
    <property type="entry name" value="PHOSPHATE ACETYLTRANSFERASE"/>
    <property type="match status" value="1"/>
</dbReference>
<reference evidence="5 7" key="1">
    <citation type="submission" date="2020-06" db="EMBL/GenBank/DDBJ databases">
        <title>Anoxygenic phototrophic Chloroflexota member uses a Type I reaction center.</title>
        <authorList>
            <person name="Tsuji J.M."/>
            <person name="Shaw N.A."/>
            <person name="Nagashima S."/>
            <person name="Venkiteswaran J."/>
            <person name="Schiff S.L."/>
            <person name="Hanada S."/>
            <person name="Tank M."/>
            <person name="Neufeld J.D."/>
        </authorList>
    </citation>
    <scope>NUCLEOTIDE SEQUENCE [LARGE SCALE GENOMIC DNA]</scope>
    <source>
        <strain evidence="5">L227-S17</strain>
    </source>
</reference>
<dbReference type="SUPFAM" id="SSF53659">
    <property type="entry name" value="Isocitrate/Isopropylmalate dehydrogenase-like"/>
    <property type="match status" value="1"/>
</dbReference>
<dbReference type="CDD" id="cd03449">
    <property type="entry name" value="R_hydratase"/>
    <property type="match status" value="1"/>
</dbReference>
<evidence type="ECO:0000259" key="3">
    <source>
        <dbReference type="Pfam" id="PF01515"/>
    </source>
</evidence>
<keyword evidence="8" id="KW-1185">Reference proteome</keyword>
<dbReference type="Gene3D" id="3.40.718.10">
    <property type="entry name" value="Isopropylmalate Dehydrogenase"/>
    <property type="match status" value="1"/>
</dbReference>
<dbReference type="NCBIfam" id="NF006045">
    <property type="entry name" value="PRK08190.1"/>
    <property type="match status" value="1"/>
</dbReference>
<dbReference type="EMBL" id="CP128400">
    <property type="protein sequence ID" value="WJW69183.1"/>
    <property type="molecule type" value="Genomic_DNA"/>
</dbReference>
<gene>
    <name evidence="5" type="ORF">HXX08_15490</name>
    <name evidence="6" type="ORF">OZ401_002779</name>
</gene>
<evidence type="ECO:0000313" key="7">
    <source>
        <dbReference type="Proteomes" id="UP000521676"/>
    </source>
</evidence>
<accession>A0A8T7M591</accession>
<evidence type="ECO:0000313" key="8">
    <source>
        <dbReference type="Proteomes" id="UP001431572"/>
    </source>
</evidence>
<dbReference type="InterPro" id="IPR050500">
    <property type="entry name" value="Phos_Acetyltrans/Butyryltrans"/>
</dbReference>
<dbReference type="Gene3D" id="3.10.129.10">
    <property type="entry name" value="Hotdog Thioesterase"/>
    <property type="match status" value="1"/>
</dbReference>
<dbReference type="Proteomes" id="UP000521676">
    <property type="component" value="Unassembled WGS sequence"/>
</dbReference>
<dbReference type="EMBL" id="JACATZ010000003">
    <property type="protein sequence ID" value="NWJ47265.1"/>
    <property type="molecule type" value="Genomic_DNA"/>
</dbReference>
<evidence type="ECO:0000259" key="4">
    <source>
        <dbReference type="Pfam" id="PF01575"/>
    </source>
</evidence>
<dbReference type="RefSeq" id="WP_341471068.1">
    <property type="nucleotide sequence ID" value="NZ_CP128400.1"/>
</dbReference>
<dbReference type="Pfam" id="PF01515">
    <property type="entry name" value="PTA_PTB"/>
    <property type="match status" value="1"/>
</dbReference>
<sequence>MEYIENRTFDEIELGDTASLIRTLSQEDIELFAVMSGDVNPAHLDLEYARSDMFHKIIAHGMWGGSLISTLLGTKLPGPGTIYLGQTLKFKRPVALGDTITVTITAVVKDVQRNGITFDCTCVNQKGEVVISGSADVIAPTERVKRPRVILPEVFLYEHGARYRNLIEAAAKLDPVTVAVVNPLEPAFLASIVEATQKNIIKPIIIGPVTKIREAAEFASIDITQFNIREAEYGLMSAIEAVRLARTGEVEALVKGNLPYEDMMKAVNAPDTGLATYYRMSHVFIMDVPTYPRPLFLTDAVLNIYPDLDTKRDIVQNAIDLAHVVGLENPKVAILSAVTTVNAQIKSTLDAAALCKMVDRGQITGGIVDGPLSFDTAISLQAARERGIVSPVAGLADVLVVPDLESGNILARQLEYLAEAQGVGVVLGARVPIMLAIHADSSITHLASYALASLLAHKRRTTTP</sequence>
<dbReference type="AlphaFoldDB" id="A0A8T7M591"/>
<dbReference type="Pfam" id="PF01575">
    <property type="entry name" value="MaoC_dehydratas"/>
    <property type="match status" value="1"/>
</dbReference>
<feature type="domain" description="MaoC-like" evidence="4">
    <location>
        <begin position="22"/>
        <end position="115"/>
    </location>
</feature>
<keyword evidence="2" id="KW-0012">Acyltransferase</keyword>
<reference evidence="6" key="2">
    <citation type="journal article" date="2024" name="Nature">
        <title>Anoxygenic phototroph of the Chloroflexota uses a type I reaction centre.</title>
        <authorList>
            <person name="Tsuji J.M."/>
            <person name="Shaw N.A."/>
            <person name="Nagashima S."/>
            <person name="Venkiteswaran J.J."/>
            <person name="Schiff S.L."/>
            <person name="Watanabe T."/>
            <person name="Fukui M."/>
            <person name="Hanada S."/>
            <person name="Tank M."/>
            <person name="Neufeld J.D."/>
        </authorList>
    </citation>
    <scope>NUCLEOTIDE SEQUENCE</scope>
    <source>
        <strain evidence="6">L227-S17</strain>
    </source>
</reference>
<dbReference type="GO" id="GO:0016746">
    <property type="term" value="F:acyltransferase activity"/>
    <property type="evidence" value="ECO:0007669"/>
    <property type="project" value="UniProtKB-KW"/>
</dbReference>
<protein>
    <submittedName>
        <fullName evidence="5">Bifunctional enoyl-CoA hydratase/phosphate acetyltransferase</fullName>
    </submittedName>
</protein>
<keyword evidence="1" id="KW-0808">Transferase</keyword>
<proteinExistence type="predicted"/>
<dbReference type="InterPro" id="IPR002505">
    <property type="entry name" value="PTA_PTB"/>
</dbReference>
<name>A0A8T7M591_9CHLR</name>
<evidence type="ECO:0000313" key="5">
    <source>
        <dbReference type="EMBL" id="NWJ47265.1"/>
    </source>
</evidence>
<dbReference type="InterPro" id="IPR002539">
    <property type="entry name" value="MaoC-like_dom"/>
</dbReference>
<dbReference type="PANTHER" id="PTHR43356:SF2">
    <property type="entry name" value="PHOSPHATE ACETYLTRANSFERASE"/>
    <property type="match status" value="1"/>
</dbReference>
<feature type="domain" description="Phosphate acetyl/butaryl transferase" evidence="3">
    <location>
        <begin position="240"/>
        <end position="451"/>
    </location>
</feature>
<evidence type="ECO:0000313" key="6">
    <source>
        <dbReference type="EMBL" id="WJW69183.1"/>
    </source>
</evidence>
<evidence type="ECO:0000256" key="2">
    <source>
        <dbReference type="ARBA" id="ARBA00023315"/>
    </source>
</evidence>
<dbReference type="Proteomes" id="UP001431572">
    <property type="component" value="Chromosome 2"/>
</dbReference>